<evidence type="ECO:0000313" key="1">
    <source>
        <dbReference type="EMBL" id="SVC03665.1"/>
    </source>
</evidence>
<name>A0A382IW98_9ZZZZ</name>
<protein>
    <recommendedName>
        <fullName evidence="2">Glycosyl hydrolase family 32 N-terminal domain-containing protein</fullName>
    </recommendedName>
</protein>
<accession>A0A382IW98</accession>
<dbReference type="Gene3D" id="2.120.10.10">
    <property type="match status" value="1"/>
</dbReference>
<feature type="non-terminal residue" evidence="1">
    <location>
        <position position="283"/>
    </location>
</feature>
<sequence>MALIDWVRCIHNDGWHNAFTDLQWFKGKYYVCFRNGLSHVSPEGKVVVIASDDLYRWERVGVPVNTTGDDRDPHLIVAGDRLYVIVGTSSWSEAMPEVGKEKRYVRTYCSYTDDGINWSKPQQIYEDHYWVWGVGYADGIFYGLAYGGDGKLADAATHLHLVRSNDALDWEKVSQVSPDGSEATFRMAEDGTMRVAIRDKKETRLSIATAKPPFEDWQLTDVDKIIPAPKLIQVGGQEYIIGRHHLPDPNNPGSYIDRRTSVWRLEDYKLEHVLDLPSSGDTS</sequence>
<dbReference type="EMBL" id="UINC01069915">
    <property type="protein sequence ID" value="SVC03665.1"/>
    <property type="molecule type" value="Genomic_DNA"/>
</dbReference>
<organism evidence="1">
    <name type="scientific">marine metagenome</name>
    <dbReference type="NCBI Taxonomy" id="408172"/>
    <lineage>
        <taxon>unclassified sequences</taxon>
        <taxon>metagenomes</taxon>
        <taxon>ecological metagenomes</taxon>
    </lineage>
</organism>
<dbReference type="CDD" id="cd15482">
    <property type="entry name" value="Sialidase_non-viral"/>
    <property type="match status" value="1"/>
</dbReference>
<dbReference type="InterPro" id="IPR023296">
    <property type="entry name" value="Glyco_hydro_beta-prop_sf"/>
</dbReference>
<reference evidence="1" key="1">
    <citation type="submission" date="2018-05" db="EMBL/GenBank/DDBJ databases">
        <authorList>
            <person name="Lanie J.A."/>
            <person name="Ng W.-L."/>
            <person name="Kazmierczak K.M."/>
            <person name="Andrzejewski T.M."/>
            <person name="Davidsen T.M."/>
            <person name="Wayne K.J."/>
            <person name="Tettelin H."/>
            <person name="Glass J.I."/>
            <person name="Rusch D."/>
            <person name="Podicherti R."/>
            <person name="Tsui H.-C.T."/>
            <person name="Winkler M.E."/>
        </authorList>
    </citation>
    <scope>NUCLEOTIDE SEQUENCE</scope>
</reference>
<proteinExistence type="predicted"/>
<gene>
    <name evidence="1" type="ORF">METZ01_LOCUS256519</name>
</gene>
<dbReference type="AlphaFoldDB" id="A0A382IW98"/>
<dbReference type="SUPFAM" id="SSF75005">
    <property type="entry name" value="Arabinanase/levansucrase/invertase"/>
    <property type="match status" value="1"/>
</dbReference>
<evidence type="ECO:0008006" key="2">
    <source>
        <dbReference type="Google" id="ProtNLM"/>
    </source>
</evidence>